<feature type="domain" description="Carbohydrate kinase PfkB" evidence="4">
    <location>
        <begin position="1"/>
        <end position="313"/>
    </location>
</feature>
<dbReference type="InterPro" id="IPR029056">
    <property type="entry name" value="Ribokinase-like"/>
</dbReference>
<dbReference type="GO" id="GO:0016301">
    <property type="term" value="F:kinase activity"/>
    <property type="evidence" value="ECO:0007669"/>
    <property type="project" value="UniProtKB-KW"/>
</dbReference>
<keyword evidence="2" id="KW-0808">Transferase</keyword>
<evidence type="ECO:0000256" key="1">
    <source>
        <dbReference type="ARBA" id="ARBA00010688"/>
    </source>
</evidence>
<gene>
    <name evidence="5" type="primary">scrK_2</name>
    <name evidence="5" type="ORF">CPJCM30710_32220</name>
</gene>
<dbReference type="InterPro" id="IPR011611">
    <property type="entry name" value="PfkB_dom"/>
</dbReference>
<dbReference type="SUPFAM" id="SSF53613">
    <property type="entry name" value="Ribokinase-like"/>
    <property type="match status" value="1"/>
</dbReference>
<dbReference type="Pfam" id="PF00294">
    <property type="entry name" value="PfkB"/>
    <property type="match status" value="1"/>
</dbReference>
<dbReference type="EMBL" id="BOPZ01000043">
    <property type="protein sequence ID" value="GIM30556.1"/>
    <property type="molecule type" value="Genomic_DNA"/>
</dbReference>
<comment type="caution">
    <text evidence="5">The sequence shown here is derived from an EMBL/GenBank/DDBJ whole genome shotgun (WGS) entry which is preliminary data.</text>
</comment>
<comment type="similarity">
    <text evidence="1">Belongs to the carbohydrate kinase PfkB family.</text>
</comment>
<dbReference type="Gene3D" id="3.40.1190.20">
    <property type="match status" value="1"/>
</dbReference>
<evidence type="ECO:0000313" key="5">
    <source>
        <dbReference type="EMBL" id="GIM30556.1"/>
    </source>
</evidence>
<dbReference type="CDD" id="cd01167">
    <property type="entry name" value="bac_FRK"/>
    <property type="match status" value="1"/>
</dbReference>
<name>A0A919VIA6_9CLOT</name>
<keyword evidence="6" id="KW-1185">Reference proteome</keyword>
<dbReference type="Proteomes" id="UP000679179">
    <property type="component" value="Unassembled WGS sequence"/>
</dbReference>
<dbReference type="InterPro" id="IPR050306">
    <property type="entry name" value="PfkB_Carbo_kinase"/>
</dbReference>
<dbReference type="PANTHER" id="PTHR43085:SF54">
    <property type="entry name" value="PUTATIVE-RELATED"/>
    <property type="match status" value="1"/>
</dbReference>
<dbReference type="RefSeq" id="WP_212905224.1">
    <property type="nucleotide sequence ID" value="NZ_BOPZ01000043.1"/>
</dbReference>
<evidence type="ECO:0000259" key="4">
    <source>
        <dbReference type="Pfam" id="PF00294"/>
    </source>
</evidence>
<keyword evidence="3" id="KW-0418">Kinase</keyword>
<sequence length="327" mass="35734">MSKVISIGEALIDFIPQQKGKTLKDVDGFLRVPGGAPLNVIAAVCKLGGRGMLLTKLGVDAFGDKILEDANILGIDTLRVLRTKEANTALAFVSLREDGERDFSFYRNPSADMLLSEDEINKEDFEYGDILHFCSVSLIDAPIKNAHEKAIEYAKANGVGVSFDPHIRLPLWDSEESCREAVLESLPYADIVKISDEELEFITGIKDEEKALKSLFVGDVKAVVYTTGSKGAKFITTNLCVESDTFEVKVEDTTGAGDSFIGSLLYQLSANSIKIEDLNRLDKEKIKELLKFSNGVAALTVSKKGAMAALPTRGEVEDFINKNQNTL</sequence>
<protein>
    <submittedName>
        <fullName evidence="5">Fructokinase</fullName>
    </submittedName>
</protein>
<evidence type="ECO:0000313" key="6">
    <source>
        <dbReference type="Proteomes" id="UP000679179"/>
    </source>
</evidence>
<evidence type="ECO:0000256" key="3">
    <source>
        <dbReference type="ARBA" id="ARBA00022777"/>
    </source>
</evidence>
<accession>A0A919VIA6</accession>
<proteinExistence type="inferred from homology"/>
<organism evidence="5 6">
    <name type="scientific">Clostridium polyendosporum</name>
    <dbReference type="NCBI Taxonomy" id="69208"/>
    <lineage>
        <taxon>Bacteria</taxon>
        <taxon>Bacillati</taxon>
        <taxon>Bacillota</taxon>
        <taxon>Clostridia</taxon>
        <taxon>Eubacteriales</taxon>
        <taxon>Clostridiaceae</taxon>
        <taxon>Clostridium</taxon>
    </lineage>
</organism>
<dbReference type="PANTHER" id="PTHR43085">
    <property type="entry name" value="HEXOKINASE FAMILY MEMBER"/>
    <property type="match status" value="1"/>
</dbReference>
<reference evidence="5" key="1">
    <citation type="submission" date="2021-03" db="EMBL/GenBank/DDBJ databases">
        <title>Taxonomic study of Clostridium polyendosporum from meadow-gley soil under rice.</title>
        <authorList>
            <person name="Kobayashi H."/>
            <person name="Tanizawa Y."/>
            <person name="Yagura M."/>
        </authorList>
    </citation>
    <scope>NUCLEOTIDE SEQUENCE</scope>
    <source>
        <strain evidence="5">JCM 30710</strain>
    </source>
</reference>
<dbReference type="AlphaFoldDB" id="A0A919VIA6"/>
<evidence type="ECO:0000256" key="2">
    <source>
        <dbReference type="ARBA" id="ARBA00022679"/>
    </source>
</evidence>